<dbReference type="Pfam" id="PF14568">
    <property type="entry name" value="SUKH_6"/>
    <property type="match status" value="1"/>
</dbReference>
<evidence type="ECO:0000259" key="1">
    <source>
        <dbReference type="SMART" id="SM00860"/>
    </source>
</evidence>
<dbReference type="EMBL" id="JAUSVU010000005">
    <property type="protein sequence ID" value="MDQ0533129.1"/>
    <property type="molecule type" value="Genomic_DNA"/>
</dbReference>
<evidence type="ECO:0000313" key="3">
    <source>
        <dbReference type="Proteomes" id="UP001244552"/>
    </source>
</evidence>
<dbReference type="InterPro" id="IPR037883">
    <property type="entry name" value="Knr4/Smi1-like_sf"/>
</dbReference>
<accession>A0ABU0MIQ2</accession>
<proteinExistence type="predicted"/>
<feature type="domain" description="Knr4/Smi1-like" evidence="1">
    <location>
        <begin position="10"/>
        <end position="135"/>
    </location>
</feature>
<dbReference type="SUPFAM" id="SSF160631">
    <property type="entry name" value="SMI1/KNR4-like"/>
    <property type="match status" value="1"/>
</dbReference>
<protein>
    <recommendedName>
        <fullName evidence="1">Knr4/Smi1-like domain-containing protein</fullName>
    </recommendedName>
</protein>
<sequence length="137" mass="15397">MLTWKYVKNTVSSDDITAIERDWGITFGRDYVVCVLENNGGRPTPNGITTPSGQERIFERLLSLNPKDKDNVHGARHGFATSVAQANLFPFGMDPFGNLFCFRGLRRTVKDVVFWNHETDVTEVLCGTFSELLAALR</sequence>
<organism evidence="2 3">
    <name type="scientific">Azospirillum picis</name>
    <dbReference type="NCBI Taxonomy" id="488438"/>
    <lineage>
        <taxon>Bacteria</taxon>
        <taxon>Pseudomonadati</taxon>
        <taxon>Pseudomonadota</taxon>
        <taxon>Alphaproteobacteria</taxon>
        <taxon>Rhodospirillales</taxon>
        <taxon>Azospirillaceae</taxon>
        <taxon>Azospirillum</taxon>
    </lineage>
</organism>
<reference evidence="2 3" key="1">
    <citation type="submission" date="2023-07" db="EMBL/GenBank/DDBJ databases">
        <title>Genomic Encyclopedia of Type Strains, Phase IV (KMG-IV): sequencing the most valuable type-strain genomes for metagenomic binning, comparative biology and taxonomic classification.</title>
        <authorList>
            <person name="Goeker M."/>
        </authorList>
    </citation>
    <scope>NUCLEOTIDE SEQUENCE [LARGE SCALE GENOMIC DNA]</scope>
    <source>
        <strain evidence="2 3">DSM 19922</strain>
    </source>
</reference>
<dbReference type="SMART" id="SM00860">
    <property type="entry name" value="SMI1_KNR4"/>
    <property type="match status" value="1"/>
</dbReference>
<comment type="caution">
    <text evidence="2">The sequence shown here is derived from an EMBL/GenBank/DDBJ whole genome shotgun (WGS) entry which is preliminary data.</text>
</comment>
<dbReference type="Gene3D" id="3.40.1580.10">
    <property type="entry name" value="SMI1/KNR4-like"/>
    <property type="match status" value="1"/>
</dbReference>
<evidence type="ECO:0000313" key="2">
    <source>
        <dbReference type="EMBL" id="MDQ0533129.1"/>
    </source>
</evidence>
<dbReference type="InterPro" id="IPR018958">
    <property type="entry name" value="Knr4/Smi1-like_dom"/>
</dbReference>
<gene>
    <name evidence="2" type="ORF">QO018_001978</name>
</gene>
<keyword evidence="3" id="KW-1185">Reference proteome</keyword>
<name>A0ABU0MIQ2_9PROT</name>
<dbReference type="Proteomes" id="UP001244552">
    <property type="component" value="Unassembled WGS sequence"/>
</dbReference>
<dbReference type="RefSeq" id="WP_209980976.1">
    <property type="nucleotide sequence ID" value="NZ_JAGINO010000005.1"/>
</dbReference>